<reference evidence="1" key="2">
    <citation type="journal article" date="2023" name="Microbiol Resour">
        <title>Decontamination and Annotation of the Draft Genome Sequence of the Oomycete Lagenidium giganteum ARSEF 373.</title>
        <authorList>
            <person name="Morgan W.R."/>
            <person name="Tartar A."/>
        </authorList>
    </citation>
    <scope>NUCLEOTIDE SEQUENCE</scope>
    <source>
        <strain evidence="1">ARSEF 373</strain>
    </source>
</reference>
<keyword evidence="2" id="KW-1185">Reference proteome</keyword>
<dbReference type="EMBL" id="DAKRPA010000224">
    <property type="protein sequence ID" value="DAZ94973.1"/>
    <property type="molecule type" value="Genomic_DNA"/>
</dbReference>
<reference evidence="1" key="1">
    <citation type="submission" date="2022-11" db="EMBL/GenBank/DDBJ databases">
        <authorList>
            <person name="Morgan W.R."/>
            <person name="Tartar A."/>
        </authorList>
    </citation>
    <scope>NUCLEOTIDE SEQUENCE</scope>
    <source>
        <strain evidence="1">ARSEF 373</strain>
    </source>
</reference>
<proteinExistence type="predicted"/>
<gene>
    <name evidence="1" type="ORF">N0F65_000068</name>
</gene>
<name>A0AAV2YNQ4_9STRA</name>
<organism evidence="1 2">
    <name type="scientific">Lagenidium giganteum</name>
    <dbReference type="NCBI Taxonomy" id="4803"/>
    <lineage>
        <taxon>Eukaryota</taxon>
        <taxon>Sar</taxon>
        <taxon>Stramenopiles</taxon>
        <taxon>Oomycota</taxon>
        <taxon>Peronosporomycetes</taxon>
        <taxon>Pythiales</taxon>
        <taxon>Pythiaceae</taxon>
    </lineage>
</organism>
<comment type="caution">
    <text evidence="1">The sequence shown here is derived from an EMBL/GenBank/DDBJ whole genome shotgun (WGS) entry which is preliminary data.</text>
</comment>
<protein>
    <submittedName>
        <fullName evidence="1">Uncharacterized protein</fullName>
    </submittedName>
</protein>
<dbReference type="Proteomes" id="UP001146120">
    <property type="component" value="Unassembled WGS sequence"/>
</dbReference>
<accession>A0AAV2YNQ4</accession>
<sequence>MALDQPTYFKTVINQYAANGNTTVDYNHYIQHYVGDFVLAESVRETYGGPIFVALLCDGNTACKCAVG</sequence>
<dbReference type="AlphaFoldDB" id="A0AAV2YNQ4"/>
<evidence type="ECO:0000313" key="2">
    <source>
        <dbReference type="Proteomes" id="UP001146120"/>
    </source>
</evidence>
<evidence type="ECO:0000313" key="1">
    <source>
        <dbReference type="EMBL" id="DAZ94973.1"/>
    </source>
</evidence>